<sequence length="208" mass="22899">MAPVVNGQVLWMRHGTCLDGLCRPRAHARPGTPLTTRGIAEVVSTARWLLDRNAKPNMILTSTLLRATMTAGILAEILDVPIAPPDPLYAEWRAPDCVLGLSPDDYPSEYQAWRSERLRDPDSALHGGESLTALRQRVWEAVSRTHQAAQRGVVLIVSHRVFIGAVAANLNGARSPQDTFQAARDFRLGPAMVWSACPTPKAEPPRWR</sequence>
<dbReference type="SUPFAM" id="SSF53254">
    <property type="entry name" value="Phosphoglycerate mutase-like"/>
    <property type="match status" value="1"/>
</dbReference>
<keyword evidence="2" id="KW-1185">Reference proteome</keyword>
<accession>A0A1C6U995</accession>
<proteinExistence type="predicted"/>
<name>A0A1C6U995_9ACTN</name>
<dbReference type="InterPro" id="IPR013078">
    <property type="entry name" value="His_Pase_superF_clade-1"/>
</dbReference>
<dbReference type="InterPro" id="IPR029033">
    <property type="entry name" value="His_PPase_superfam"/>
</dbReference>
<dbReference type="SMART" id="SM00855">
    <property type="entry name" value="PGAM"/>
    <property type="match status" value="1"/>
</dbReference>
<reference evidence="2" key="1">
    <citation type="submission" date="2016-06" db="EMBL/GenBank/DDBJ databases">
        <authorList>
            <person name="Varghese N."/>
            <person name="Submissions Spin"/>
        </authorList>
    </citation>
    <scope>NUCLEOTIDE SEQUENCE [LARGE SCALE GENOMIC DNA]</scope>
    <source>
        <strain evidence="2">DSM 45577</strain>
    </source>
</reference>
<gene>
    <name evidence="1" type="ORF">GA0070617_1511</name>
</gene>
<dbReference type="AlphaFoldDB" id="A0A1C6U995"/>
<dbReference type="CDD" id="cd07067">
    <property type="entry name" value="HP_PGM_like"/>
    <property type="match status" value="1"/>
</dbReference>
<dbReference type="Pfam" id="PF00300">
    <property type="entry name" value="His_Phos_1"/>
    <property type="match status" value="1"/>
</dbReference>
<dbReference type="Gene3D" id="3.40.50.1240">
    <property type="entry name" value="Phosphoglycerate mutase-like"/>
    <property type="match status" value="1"/>
</dbReference>
<dbReference type="Proteomes" id="UP000198937">
    <property type="component" value="Unassembled WGS sequence"/>
</dbReference>
<evidence type="ECO:0000313" key="1">
    <source>
        <dbReference type="EMBL" id="SCL50528.1"/>
    </source>
</evidence>
<evidence type="ECO:0000313" key="2">
    <source>
        <dbReference type="Proteomes" id="UP000198937"/>
    </source>
</evidence>
<dbReference type="STRING" id="683228.GA0070617_1511"/>
<protein>
    <submittedName>
        <fullName evidence="1">Probable phosphoglycerate mutase</fullName>
    </submittedName>
</protein>
<organism evidence="1 2">
    <name type="scientific">Micromonospora yangpuensis</name>
    <dbReference type="NCBI Taxonomy" id="683228"/>
    <lineage>
        <taxon>Bacteria</taxon>
        <taxon>Bacillati</taxon>
        <taxon>Actinomycetota</taxon>
        <taxon>Actinomycetes</taxon>
        <taxon>Micromonosporales</taxon>
        <taxon>Micromonosporaceae</taxon>
        <taxon>Micromonospora</taxon>
    </lineage>
</organism>
<dbReference type="EMBL" id="FMIA01000002">
    <property type="protein sequence ID" value="SCL50528.1"/>
    <property type="molecule type" value="Genomic_DNA"/>
</dbReference>